<feature type="domain" description="Chorismate-utilising enzyme C-terminal" evidence="1">
    <location>
        <begin position="75"/>
        <end position="318"/>
    </location>
</feature>
<evidence type="ECO:0000259" key="1">
    <source>
        <dbReference type="Pfam" id="PF00425"/>
    </source>
</evidence>
<dbReference type="GO" id="GO:0046820">
    <property type="term" value="F:4-amino-4-deoxychorismate synthase activity"/>
    <property type="evidence" value="ECO:0007669"/>
    <property type="project" value="UniProtKB-EC"/>
</dbReference>
<dbReference type="InterPro" id="IPR005801">
    <property type="entry name" value="ADC_synthase"/>
</dbReference>
<dbReference type="GO" id="GO:0000162">
    <property type="term" value="P:L-tryptophan biosynthetic process"/>
    <property type="evidence" value="ECO:0007669"/>
    <property type="project" value="TreeGrafter"/>
</dbReference>
<dbReference type="NCBIfam" id="NF005486">
    <property type="entry name" value="PRK07093.1"/>
    <property type="match status" value="1"/>
</dbReference>
<dbReference type="InterPro" id="IPR015890">
    <property type="entry name" value="Chorismate_C"/>
</dbReference>
<dbReference type="EC" id="2.6.1.85" evidence="2"/>
<keyword evidence="2" id="KW-0808">Transferase</keyword>
<gene>
    <name evidence="2" type="ORF">MNBD_BACTEROID01-664</name>
</gene>
<proteinExistence type="predicted"/>
<evidence type="ECO:0000313" key="2">
    <source>
        <dbReference type="EMBL" id="VAW18724.1"/>
    </source>
</evidence>
<dbReference type="AlphaFoldDB" id="A0A3B0UE11"/>
<protein>
    <submittedName>
        <fullName evidence="2">Para-aminobenzoate synthase, aminase component</fullName>
        <ecNumber evidence="2">2.6.1.85</ecNumber>
    </submittedName>
</protein>
<dbReference type="Gene3D" id="3.60.120.10">
    <property type="entry name" value="Anthranilate synthase"/>
    <property type="match status" value="1"/>
</dbReference>
<dbReference type="InterPro" id="IPR019999">
    <property type="entry name" value="Anth_synth_I-like"/>
</dbReference>
<keyword evidence="2" id="KW-0032">Aminotransferase</keyword>
<sequence length="324" mass="37216">MEKVEKNFYDNMDYWGGQHKPFVFLIDFECKEPLLFSFEDSKRNLLWQTPFHSNFLKGEPTTKIEVWEIEPAPFQIYKAGFNLIQKHIQKGDTFLLNYTQPCKIKTNLSLEEIFYLSSAPYKILLKDRFTCFSPEIFVRIEEGKISSFPMKGTIEATAKNAEELILKDTKEIAEHNTIADLIRNDLSMVADNVKVEKFRYLDEIKTNRKRLLQVSSKITGELPGGYCNNIGAIISKMLPAGSISGAPKPKTLEVIRKAENYPRGYYTGIFGYFDGKNLDSCVLIRYIENQNGQLVYKSGGGITFMSDCETEYNEMINKVYVPIT</sequence>
<dbReference type="PANTHER" id="PTHR11236">
    <property type="entry name" value="AMINOBENZOATE/ANTHRANILATE SYNTHASE"/>
    <property type="match status" value="1"/>
</dbReference>
<accession>A0A3B0UE11</accession>
<reference evidence="2" key="1">
    <citation type="submission" date="2018-06" db="EMBL/GenBank/DDBJ databases">
        <authorList>
            <person name="Zhirakovskaya E."/>
        </authorList>
    </citation>
    <scope>NUCLEOTIDE SEQUENCE</scope>
</reference>
<dbReference type="PANTHER" id="PTHR11236:SF50">
    <property type="entry name" value="AMINODEOXYCHORISMATE SYNTHASE COMPONENT 1"/>
    <property type="match status" value="1"/>
</dbReference>
<dbReference type="PRINTS" id="PR00095">
    <property type="entry name" value="ANTSNTHASEI"/>
</dbReference>
<dbReference type="EMBL" id="UOEP01000089">
    <property type="protein sequence ID" value="VAW18724.1"/>
    <property type="molecule type" value="Genomic_DNA"/>
</dbReference>
<dbReference type="Pfam" id="PF00425">
    <property type="entry name" value="Chorismate_bind"/>
    <property type="match status" value="1"/>
</dbReference>
<dbReference type="SUPFAM" id="SSF56322">
    <property type="entry name" value="ADC synthase"/>
    <property type="match status" value="1"/>
</dbReference>
<name>A0A3B0UE11_9ZZZZ</name>
<organism evidence="2">
    <name type="scientific">hydrothermal vent metagenome</name>
    <dbReference type="NCBI Taxonomy" id="652676"/>
    <lineage>
        <taxon>unclassified sequences</taxon>
        <taxon>metagenomes</taxon>
        <taxon>ecological metagenomes</taxon>
    </lineage>
</organism>